<keyword evidence="1" id="KW-0472">Membrane</keyword>
<dbReference type="OrthoDB" id="7283357at2"/>
<proteinExistence type="predicted"/>
<keyword evidence="1" id="KW-0812">Transmembrane</keyword>
<reference evidence="2 3" key="1">
    <citation type="submission" date="2017-04" db="EMBL/GenBank/DDBJ databases">
        <title>Kefir bacterial isolates.</title>
        <authorList>
            <person name="Kim Y."/>
            <person name="Blasche S."/>
            <person name="Patil K.R."/>
        </authorList>
    </citation>
    <scope>NUCLEOTIDE SEQUENCE [LARGE SCALE GENOMIC DNA]</scope>
    <source>
        <strain evidence="2 3">KR</strain>
    </source>
</reference>
<dbReference type="RefSeq" id="WP_095349376.1">
    <property type="nucleotide sequence ID" value="NZ_JAKVNI010000001.1"/>
</dbReference>
<dbReference type="GeneID" id="91557460"/>
<feature type="transmembrane region" description="Helical" evidence="1">
    <location>
        <begin position="25"/>
        <end position="45"/>
    </location>
</feature>
<comment type="caution">
    <text evidence="2">The sequence shown here is derived from an EMBL/GenBank/DDBJ whole genome shotgun (WGS) entry which is preliminary data.</text>
</comment>
<dbReference type="Proteomes" id="UP000216151">
    <property type="component" value="Unassembled WGS sequence"/>
</dbReference>
<sequence length="231" mass="24302">MAEDIYREVDEELKAERMRAVARRYAGVAVAAVVAVVAGAGLWSWKLAQHKALDQAATGTYLAALRQTDHLPDQVGSSPITLVGKAQSGLEALQKLATSGDQGVATLARMQEAAVQAARGDAPAALAAWNAVQDNPAADPALRSIATLLWCQHQLDTGDIPTLRSRLSLLTGPGKAWNGLAVEALAVLDVREGHRDDARKKLSALVDSGETPAGVRNRAQDMMQALDPSAG</sequence>
<evidence type="ECO:0000313" key="3">
    <source>
        <dbReference type="Proteomes" id="UP000216151"/>
    </source>
</evidence>
<evidence type="ECO:0000256" key="1">
    <source>
        <dbReference type="SAM" id="Phobius"/>
    </source>
</evidence>
<name>A0A269XZJ3_9PROT</name>
<organism evidence="2 3">
    <name type="scientific">Acetobacter fabarum</name>
    <dbReference type="NCBI Taxonomy" id="483199"/>
    <lineage>
        <taxon>Bacteria</taxon>
        <taxon>Pseudomonadati</taxon>
        <taxon>Pseudomonadota</taxon>
        <taxon>Alphaproteobacteria</taxon>
        <taxon>Acetobacterales</taxon>
        <taxon>Acetobacteraceae</taxon>
        <taxon>Acetobacter</taxon>
    </lineage>
</organism>
<evidence type="ECO:0000313" key="2">
    <source>
        <dbReference type="EMBL" id="PAK78724.1"/>
    </source>
</evidence>
<gene>
    <name evidence="2" type="ORF">B8X00_04560</name>
</gene>
<keyword evidence="3" id="KW-1185">Reference proteome</keyword>
<protein>
    <submittedName>
        <fullName evidence="2">Uncharacterized protein</fullName>
    </submittedName>
</protein>
<dbReference type="EMBL" id="NCXK01000003">
    <property type="protein sequence ID" value="PAK78724.1"/>
    <property type="molecule type" value="Genomic_DNA"/>
</dbReference>
<keyword evidence="1" id="KW-1133">Transmembrane helix</keyword>
<dbReference type="AlphaFoldDB" id="A0A269XZJ3"/>
<accession>A0A269XZJ3</accession>